<sequence length="73" mass="8129">MEKKNKKNIDLEMKRNAIENIIRKFSGASKIPVHGGMFKVVVGRMILNAIVSEVIGSKFIIKKMPGSPVYLGK</sequence>
<organism evidence="1">
    <name type="scientific">marine sediment metagenome</name>
    <dbReference type="NCBI Taxonomy" id="412755"/>
    <lineage>
        <taxon>unclassified sequences</taxon>
        <taxon>metagenomes</taxon>
        <taxon>ecological metagenomes</taxon>
    </lineage>
</organism>
<name>A0A0F9HPQ7_9ZZZZ</name>
<accession>A0A0F9HPQ7</accession>
<dbReference type="AlphaFoldDB" id="A0A0F9HPQ7"/>
<proteinExistence type="predicted"/>
<comment type="caution">
    <text evidence="1">The sequence shown here is derived from an EMBL/GenBank/DDBJ whole genome shotgun (WGS) entry which is preliminary data.</text>
</comment>
<protein>
    <submittedName>
        <fullName evidence="1">Uncharacterized protein</fullName>
    </submittedName>
</protein>
<reference evidence="1" key="1">
    <citation type="journal article" date="2015" name="Nature">
        <title>Complex archaea that bridge the gap between prokaryotes and eukaryotes.</title>
        <authorList>
            <person name="Spang A."/>
            <person name="Saw J.H."/>
            <person name="Jorgensen S.L."/>
            <person name="Zaremba-Niedzwiedzka K."/>
            <person name="Martijn J."/>
            <person name="Lind A.E."/>
            <person name="van Eijk R."/>
            <person name="Schleper C."/>
            <person name="Guy L."/>
            <person name="Ettema T.J."/>
        </authorList>
    </citation>
    <scope>NUCLEOTIDE SEQUENCE</scope>
</reference>
<evidence type="ECO:0000313" key="1">
    <source>
        <dbReference type="EMBL" id="KKM17122.1"/>
    </source>
</evidence>
<gene>
    <name evidence="1" type="ORF">LCGC14_1678880</name>
</gene>
<dbReference type="EMBL" id="LAZR01014522">
    <property type="protein sequence ID" value="KKM17122.1"/>
    <property type="molecule type" value="Genomic_DNA"/>
</dbReference>